<evidence type="ECO:0000256" key="3">
    <source>
        <dbReference type="ARBA" id="ARBA00023163"/>
    </source>
</evidence>
<keyword evidence="3" id="KW-0804">Transcription</keyword>
<dbReference type="GO" id="GO:0003700">
    <property type="term" value="F:DNA-binding transcription factor activity"/>
    <property type="evidence" value="ECO:0007669"/>
    <property type="project" value="TreeGrafter"/>
</dbReference>
<dbReference type="GO" id="GO:0003677">
    <property type="term" value="F:DNA binding"/>
    <property type="evidence" value="ECO:0007669"/>
    <property type="project" value="UniProtKB-KW"/>
</dbReference>
<dbReference type="GO" id="GO:0045892">
    <property type="term" value="P:negative regulation of DNA-templated transcription"/>
    <property type="evidence" value="ECO:0007669"/>
    <property type="project" value="TreeGrafter"/>
</dbReference>
<dbReference type="RefSeq" id="WP_176853594.1">
    <property type="nucleotide sequence ID" value="NZ_JABCJD010000002.1"/>
</dbReference>
<dbReference type="PROSITE" id="PS51078">
    <property type="entry name" value="ICLR_ED"/>
    <property type="match status" value="1"/>
</dbReference>
<dbReference type="PROSITE" id="PS51077">
    <property type="entry name" value="HTH_ICLR"/>
    <property type="match status" value="1"/>
</dbReference>
<proteinExistence type="predicted"/>
<evidence type="ECO:0000313" key="7">
    <source>
        <dbReference type="EMBL" id="NVO23339.1"/>
    </source>
</evidence>
<feature type="compositionally biased region" description="Polar residues" evidence="4">
    <location>
        <begin position="1"/>
        <end position="11"/>
    </location>
</feature>
<dbReference type="Gene3D" id="1.10.10.10">
    <property type="entry name" value="Winged helix-like DNA-binding domain superfamily/Winged helix DNA-binding domain"/>
    <property type="match status" value="1"/>
</dbReference>
<dbReference type="InterPro" id="IPR036388">
    <property type="entry name" value="WH-like_DNA-bd_sf"/>
</dbReference>
<dbReference type="PANTHER" id="PTHR30136">
    <property type="entry name" value="HELIX-TURN-HELIX TRANSCRIPTIONAL REGULATOR, ICLR FAMILY"/>
    <property type="match status" value="1"/>
</dbReference>
<evidence type="ECO:0000259" key="5">
    <source>
        <dbReference type="PROSITE" id="PS51077"/>
    </source>
</evidence>
<keyword evidence="9" id="KW-1185">Reference proteome</keyword>
<accession>A0A850QAM3</accession>
<evidence type="ECO:0000313" key="9">
    <source>
        <dbReference type="Proteomes" id="UP000523601"/>
    </source>
</evidence>
<gene>
    <name evidence="8" type="ORF">HJ526_07225</name>
    <name evidence="7" type="ORF">HJ536_08220</name>
</gene>
<keyword evidence="2" id="KW-0238">DNA-binding</keyword>
<dbReference type="AlphaFoldDB" id="A0A850QAM3"/>
<comment type="caution">
    <text evidence="7">The sequence shown here is derived from an EMBL/GenBank/DDBJ whole genome shotgun (WGS) entry which is preliminary data.</text>
</comment>
<feature type="domain" description="IclR-ED" evidence="6">
    <location>
        <begin position="86"/>
        <end position="267"/>
    </location>
</feature>
<keyword evidence="1" id="KW-0805">Transcription regulation</keyword>
<evidence type="ECO:0000256" key="1">
    <source>
        <dbReference type="ARBA" id="ARBA00023015"/>
    </source>
</evidence>
<dbReference type="EMBL" id="JABCJE010000003">
    <property type="protein sequence ID" value="NVO23339.1"/>
    <property type="molecule type" value="Genomic_DNA"/>
</dbReference>
<dbReference type="Pfam" id="PF09339">
    <property type="entry name" value="HTH_IclR"/>
    <property type="match status" value="1"/>
</dbReference>
<feature type="domain" description="HTH iclR-type" evidence="5">
    <location>
        <begin position="24"/>
        <end position="85"/>
    </location>
</feature>
<dbReference type="InterPro" id="IPR014757">
    <property type="entry name" value="Tscrpt_reg_IclR_C"/>
</dbReference>
<evidence type="ECO:0000256" key="2">
    <source>
        <dbReference type="ARBA" id="ARBA00023125"/>
    </source>
</evidence>
<evidence type="ECO:0000313" key="10">
    <source>
        <dbReference type="Proteomes" id="UP000592216"/>
    </source>
</evidence>
<feature type="region of interest" description="Disordered" evidence="4">
    <location>
        <begin position="1"/>
        <end position="22"/>
    </location>
</feature>
<evidence type="ECO:0000259" key="6">
    <source>
        <dbReference type="PROSITE" id="PS51078"/>
    </source>
</evidence>
<dbReference type="Pfam" id="PF01614">
    <property type="entry name" value="IclR_C"/>
    <property type="match status" value="1"/>
</dbReference>
<evidence type="ECO:0000256" key="4">
    <source>
        <dbReference type="SAM" id="MobiDB-lite"/>
    </source>
</evidence>
<dbReference type="SUPFAM" id="SSF46785">
    <property type="entry name" value="Winged helix' DNA-binding domain"/>
    <property type="match status" value="1"/>
</dbReference>
<dbReference type="InterPro" id="IPR005471">
    <property type="entry name" value="Tscrpt_reg_IclR_N"/>
</dbReference>
<dbReference type="InterPro" id="IPR036390">
    <property type="entry name" value="WH_DNA-bd_sf"/>
</dbReference>
<dbReference type="Proteomes" id="UP000592216">
    <property type="component" value="Unassembled WGS sequence"/>
</dbReference>
<protein>
    <submittedName>
        <fullName evidence="7">IclR family transcriptional regulator</fullName>
    </submittedName>
</protein>
<organism evidence="7 10">
    <name type="scientific">Donghicola mangrovi</name>
    <dbReference type="NCBI Taxonomy" id="2729614"/>
    <lineage>
        <taxon>Bacteria</taxon>
        <taxon>Pseudomonadati</taxon>
        <taxon>Pseudomonadota</taxon>
        <taxon>Alphaproteobacteria</taxon>
        <taxon>Rhodobacterales</taxon>
        <taxon>Roseobacteraceae</taxon>
        <taxon>Donghicola</taxon>
    </lineage>
</organism>
<dbReference type="SUPFAM" id="SSF55781">
    <property type="entry name" value="GAF domain-like"/>
    <property type="match status" value="1"/>
</dbReference>
<dbReference type="PANTHER" id="PTHR30136:SF35">
    <property type="entry name" value="HTH-TYPE TRANSCRIPTIONAL REGULATOR RV1719"/>
    <property type="match status" value="1"/>
</dbReference>
<dbReference type="InterPro" id="IPR050707">
    <property type="entry name" value="HTH_MetabolicPath_Reg"/>
</dbReference>
<evidence type="ECO:0000313" key="8">
    <source>
        <dbReference type="EMBL" id="NVO27203.1"/>
    </source>
</evidence>
<name>A0A850QAM3_9RHOB</name>
<dbReference type="Proteomes" id="UP000523601">
    <property type="component" value="Unassembled WGS sequence"/>
</dbReference>
<sequence>MTKTFSQTGWSKQVAEEKPRASDGQSISKAIAVLRAIADHQGSSLGEIAKATGLARSTVQRMVGALNKEGLVTKNSGHQGVFLGMELARLGAKVNLNARTLLMPLMEELHAQIGDNIDLTALDDGRVIVIEQIASNEDIRVISFVGREHPIHCTANGKAHLAQMPRDEALALLRAKGMPAMTSHSITDPERLLAQVEAFAEFGLFIDREEYGVDACAMSTTLPEIGGRKLAISIAMPTARFKRREEDLKAALLSFRRAVQDRFGPSI</sequence>
<dbReference type="EMBL" id="JABCJD010000002">
    <property type="protein sequence ID" value="NVO27203.1"/>
    <property type="molecule type" value="Genomic_DNA"/>
</dbReference>
<dbReference type="SMART" id="SM00346">
    <property type="entry name" value="HTH_ICLR"/>
    <property type="match status" value="1"/>
</dbReference>
<dbReference type="Gene3D" id="3.30.450.40">
    <property type="match status" value="1"/>
</dbReference>
<dbReference type="InterPro" id="IPR029016">
    <property type="entry name" value="GAF-like_dom_sf"/>
</dbReference>
<reference evidence="9 10" key="1">
    <citation type="submission" date="2020-04" db="EMBL/GenBank/DDBJ databases">
        <title>Donghicola sp., a member of the Rhodobacteraceae family isolated from mangrove forest in Thailand.</title>
        <authorList>
            <person name="Charoenyingcharoen P."/>
            <person name="Yukphan P."/>
        </authorList>
    </citation>
    <scope>NUCLEOTIDE SEQUENCE [LARGE SCALE GENOMIC DNA]</scope>
    <source>
        <strain evidence="7 10">B5-SW-15</strain>
        <strain evidence="8 9">C2-DW-16</strain>
    </source>
</reference>